<evidence type="ECO:0000259" key="1">
    <source>
        <dbReference type="Pfam" id="PF13649"/>
    </source>
</evidence>
<dbReference type="InterPro" id="IPR029063">
    <property type="entry name" value="SAM-dependent_MTases_sf"/>
</dbReference>
<dbReference type="SUPFAM" id="SSF53335">
    <property type="entry name" value="S-adenosyl-L-methionine-dependent methyltransferases"/>
    <property type="match status" value="1"/>
</dbReference>
<keyword evidence="2" id="KW-0489">Methyltransferase</keyword>
<proteinExistence type="predicted"/>
<evidence type="ECO:0000313" key="3">
    <source>
        <dbReference type="Proteomes" id="UP000317909"/>
    </source>
</evidence>
<keyword evidence="2" id="KW-0808">Transferase</keyword>
<dbReference type="GO" id="GO:0032259">
    <property type="term" value="P:methylation"/>
    <property type="evidence" value="ECO:0007669"/>
    <property type="project" value="UniProtKB-KW"/>
</dbReference>
<dbReference type="Gene3D" id="2.20.25.110">
    <property type="entry name" value="S-adenosyl-L-methionine-dependent methyltransferases"/>
    <property type="match status" value="1"/>
</dbReference>
<organism evidence="2 3">
    <name type="scientific">Lacipirellula limnantheis</name>
    <dbReference type="NCBI Taxonomy" id="2528024"/>
    <lineage>
        <taxon>Bacteria</taxon>
        <taxon>Pseudomonadati</taxon>
        <taxon>Planctomycetota</taxon>
        <taxon>Planctomycetia</taxon>
        <taxon>Pirellulales</taxon>
        <taxon>Lacipirellulaceae</taxon>
        <taxon>Lacipirellula</taxon>
    </lineage>
</organism>
<dbReference type="CDD" id="cd02440">
    <property type="entry name" value="AdoMet_MTases"/>
    <property type="match status" value="1"/>
</dbReference>
<dbReference type="EMBL" id="CP036339">
    <property type="protein sequence ID" value="QDT75978.1"/>
    <property type="molecule type" value="Genomic_DNA"/>
</dbReference>
<dbReference type="EC" id="2.1.1.234" evidence="2"/>
<evidence type="ECO:0000313" key="2">
    <source>
        <dbReference type="EMBL" id="QDT75978.1"/>
    </source>
</evidence>
<gene>
    <name evidence="2" type="primary">desVI</name>
    <name evidence="2" type="ORF">I41_52230</name>
</gene>
<dbReference type="RefSeq" id="WP_145435737.1">
    <property type="nucleotide sequence ID" value="NZ_CP036339.1"/>
</dbReference>
<dbReference type="Proteomes" id="UP000317909">
    <property type="component" value="Chromosome"/>
</dbReference>
<feature type="domain" description="Methyltransferase" evidence="1">
    <location>
        <begin position="50"/>
        <end position="141"/>
    </location>
</feature>
<keyword evidence="3" id="KW-1185">Reference proteome</keyword>
<protein>
    <submittedName>
        <fullName evidence="2">dTDP-3-amino-3,4, 6-trideoxy-alpha-D-glucopyranose</fullName>
        <ecNumber evidence="2">2.1.1.234</ecNumber>
    </submittedName>
</protein>
<dbReference type="Gene3D" id="3.40.50.150">
    <property type="entry name" value="Vaccinia Virus protein VP39"/>
    <property type="match status" value="1"/>
</dbReference>
<sequence>MLETINANLYDFPKYYDLVYGSDWKAEVDFLEACFAKHVRGKVKRLFEPACGTGRLMFRIAQAGYDVAGLDLNEKAVDFCNARLEKHGLKPTAFVGDMCEFKLKRPVDAAFNTINSFRHLGSEEQALAHLKCVAQSLRKDGIYALGLHLTPTKGEPLETESWAARRGHLSVLSRLWVIERNRRRRQERVGMSFDVYTPTRQFRINDESSFRMYTAAQMESLLGEVAEFELLETYDFGYEIDEPIEIDGSTEDVVYILRRR</sequence>
<dbReference type="KEGG" id="llh:I41_52230"/>
<dbReference type="OrthoDB" id="9811589at2"/>
<reference evidence="2 3" key="1">
    <citation type="submission" date="2019-02" db="EMBL/GenBank/DDBJ databases">
        <title>Deep-cultivation of Planctomycetes and their phenomic and genomic characterization uncovers novel biology.</title>
        <authorList>
            <person name="Wiegand S."/>
            <person name="Jogler M."/>
            <person name="Boedeker C."/>
            <person name="Pinto D."/>
            <person name="Vollmers J."/>
            <person name="Rivas-Marin E."/>
            <person name="Kohn T."/>
            <person name="Peeters S.H."/>
            <person name="Heuer A."/>
            <person name="Rast P."/>
            <person name="Oberbeckmann S."/>
            <person name="Bunk B."/>
            <person name="Jeske O."/>
            <person name="Meyerdierks A."/>
            <person name="Storesund J.E."/>
            <person name="Kallscheuer N."/>
            <person name="Luecker S."/>
            <person name="Lage O.M."/>
            <person name="Pohl T."/>
            <person name="Merkel B.J."/>
            <person name="Hornburger P."/>
            <person name="Mueller R.-W."/>
            <person name="Bruemmer F."/>
            <person name="Labrenz M."/>
            <person name="Spormann A.M."/>
            <person name="Op den Camp H."/>
            <person name="Overmann J."/>
            <person name="Amann R."/>
            <person name="Jetten M.S.M."/>
            <person name="Mascher T."/>
            <person name="Medema M.H."/>
            <person name="Devos D.P."/>
            <person name="Kaster A.-K."/>
            <person name="Ovreas L."/>
            <person name="Rohde M."/>
            <person name="Galperin M.Y."/>
            <person name="Jogler C."/>
        </authorList>
    </citation>
    <scope>NUCLEOTIDE SEQUENCE [LARGE SCALE GENOMIC DNA]</scope>
    <source>
        <strain evidence="2 3">I41</strain>
    </source>
</reference>
<name>A0A517U5S2_9BACT</name>
<accession>A0A517U5S2</accession>
<dbReference type="AlphaFoldDB" id="A0A517U5S2"/>
<dbReference type="Pfam" id="PF13649">
    <property type="entry name" value="Methyltransf_25"/>
    <property type="match status" value="1"/>
</dbReference>
<dbReference type="GO" id="GO:0008168">
    <property type="term" value="F:methyltransferase activity"/>
    <property type="evidence" value="ECO:0007669"/>
    <property type="project" value="UniProtKB-KW"/>
</dbReference>
<dbReference type="InterPro" id="IPR041698">
    <property type="entry name" value="Methyltransf_25"/>
</dbReference>